<organism evidence="1 2">
    <name type="scientific">Caerostris extrusa</name>
    <name type="common">Bark spider</name>
    <name type="synonym">Caerostris bankana</name>
    <dbReference type="NCBI Taxonomy" id="172846"/>
    <lineage>
        <taxon>Eukaryota</taxon>
        <taxon>Metazoa</taxon>
        <taxon>Ecdysozoa</taxon>
        <taxon>Arthropoda</taxon>
        <taxon>Chelicerata</taxon>
        <taxon>Arachnida</taxon>
        <taxon>Araneae</taxon>
        <taxon>Araneomorphae</taxon>
        <taxon>Entelegynae</taxon>
        <taxon>Araneoidea</taxon>
        <taxon>Araneidae</taxon>
        <taxon>Caerostris</taxon>
    </lineage>
</organism>
<sequence>MSKGRILLSIYPKASQSPAGSRQQHALNTNGKPLTDTYSYSLSHRSSCRIHESLLHGPVDLFVFRKSMEVSVEDSKTAYGILTQAENMECSPFNLRWLKSVILLESPGAGGRVCSHPSVTVWNHPKRWSVCIHLSVASGQSAING</sequence>
<dbReference type="EMBL" id="BPLR01002456">
    <property type="protein sequence ID" value="GIX73920.1"/>
    <property type="molecule type" value="Genomic_DNA"/>
</dbReference>
<reference evidence="1 2" key="1">
    <citation type="submission" date="2021-06" db="EMBL/GenBank/DDBJ databases">
        <title>Caerostris extrusa draft genome.</title>
        <authorList>
            <person name="Kono N."/>
            <person name="Arakawa K."/>
        </authorList>
    </citation>
    <scope>NUCLEOTIDE SEQUENCE [LARGE SCALE GENOMIC DNA]</scope>
</reference>
<dbReference type="AlphaFoldDB" id="A0AAV4MPV7"/>
<accession>A0AAV4MPV7</accession>
<name>A0AAV4MPV7_CAEEX</name>
<evidence type="ECO:0000313" key="2">
    <source>
        <dbReference type="Proteomes" id="UP001054945"/>
    </source>
</evidence>
<protein>
    <submittedName>
        <fullName evidence="1">Uncharacterized protein</fullName>
    </submittedName>
</protein>
<dbReference type="Proteomes" id="UP001054945">
    <property type="component" value="Unassembled WGS sequence"/>
</dbReference>
<gene>
    <name evidence="1" type="ORF">CEXT_172291</name>
</gene>
<evidence type="ECO:0000313" key="1">
    <source>
        <dbReference type="EMBL" id="GIX73920.1"/>
    </source>
</evidence>
<comment type="caution">
    <text evidence="1">The sequence shown here is derived from an EMBL/GenBank/DDBJ whole genome shotgun (WGS) entry which is preliminary data.</text>
</comment>
<keyword evidence="2" id="KW-1185">Reference proteome</keyword>
<proteinExistence type="predicted"/>